<keyword evidence="2" id="KW-0238">DNA-binding</keyword>
<dbReference type="OrthoDB" id="3170288at2"/>
<dbReference type="InterPro" id="IPR036388">
    <property type="entry name" value="WH-like_DNA-bd_sf"/>
</dbReference>
<dbReference type="PROSITE" id="PS50043">
    <property type="entry name" value="HTH_LUXR_2"/>
    <property type="match status" value="1"/>
</dbReference>
<evidence type="ECO:0000313" key="5">
    <source>
        <dbReference type="EMBL" id="ACL56011.1"/>
    </source>
</evidence>
<evidence type="ECO:0000256" key="2">
    <source>
        <dbReference type="ARBA" id="ARBA00023125"/>
    </source>
</evidence>
<dbReference type="GO" id="GO:0006355">
    <property type="term" value="P:regulation of DNA-templated transcription"/>
    <property type="evidence" value="ECO:0007669"/>
    <property type="project" value="InterPro"/>
</dbReference>
<evidence type="ECO:0000313" key="6">
    <source>
        <dbReference type="Proteomes" id="UP000008207"/>
    </source>
</evidence>
<dbReference type="InterPro" id="IPR000792">
    <property type="entry name" value="Tscrpt_reg_LuxR_C"/>
</dbReference>
<dbReference type="Proteomes" id="UP000008207">
    <property type="component" value="Chromosome"/>
</dbReference>
<evidence type="ECO:0000256" key="3">
    <source>
        <dbReference type="ARBA" id="ARBA00023163"/>
    </source>
</evidence>
<dbReference type="PANTHER" id="PTHR44688">
    <property type="entry name" value="DNA-BINDING TRANSCRIPTIONAL ACTIVATOR DEVR_DOSR"/>
    <property type="match status" value="1"/>
</dbReference>
<dbReference type="KEGG" id="mno:Mnod_1003"/>
<evidence type="ECO:0000259" key="4">
    <source>
        <dbReference type="PROSITE" id="PS50043"/>
    </source>
</evidence>
<dbReference type="SUPFAM" id="SSF46894">
    <property type="entry name" value="C-terminal effector domain of the bipartite response regulators"/>
    <property type="match status" value="1"/>
</dbReference>
<dbReference type="Pfam" id="PF03472">
    <property type="entry name" value="Autoind_bind"/>
    <property type="match status" value="1"/>
</dbReference>
<name>B8IHX3_METNO</name>
<organism evidence="5 6">
    <name type="scientific">Methylobacterium nodulans (strain LMG 21967 / CNCM I-2342 / ORS 2060)</name>
    <dbReference type="NCBI Taxonomy" id="460265"/>
    <lineage>
        <taxon>Bacteria</taxon>
        <taxon>Pseudomonadati</taxon>
        <taxon>Pseudomonadota</taxon>
        <taxon>Alphaproteobacteria</taxon>
        <taxon>Hyphomicrobiales</taxon>
        <taxon>Methylobacteriaceae</taxon>
        <taxon>Methylobacterium</taxon>
    </lineage>
</organism>
<dbReference type="InterPro" id="IPR005143">
    <property type="entry name" value="TF_LuxR_autoind-bd_dom"/>
</dbReference>
<feature type="domain" description="HTH luxR-type" evidence="4">
    <location>
        <begin position="177"/>
        <end position="242"/>
    </location>
</feature>
<dbReference type="GO" id="GO:0003677">
    <property type="term" value="F:DNA binding"/>
    <property type="evidence" value="ECO:0007669"/>
    <property type="project" value="UniProtKB-KW"/>
</dbReference>
<dbReference type="EMBL" id="CP001349">
    <property type="protein sequence ID" value="ACL56011.1"/>
    <property type="molecule type" value="Genomic_DNA"/>
</dbReference>
<protein>
    <submittedName>
        <fullName evidence="5">Transcriptional regulator, LuxR family</fullName>
    </submittedName>
</protein>
<dbReference type="SMART" id="SM00421">
    <property type="entry name" value="HTH_LUXR"/>
    <property type="match status" value="1"/>
</dbReference>
<dbReference type="STRING" id="460265.Mnod_1003"/>
<dbReference type="AlphaFoldDB" id="B8IHX3"/>
<dbReference type="eggNOG" id="COG2197">
    <property type="taxonomic scope" value="Bacteria"/>
</dbReference>
<proteinExistence type="predicted"/>
<dbReference type="PRINTS" id="PR00038">
    <property type="entry name" value="HTHLUXR"/>
</dbReference>
<dbReference type="SUPFAM" id="SSF75516">
    <property type="entry name" value="Pheromone-binding domain of LuxR-like quorum-sensing transcription factors"/>
    <property type="match status" value="1"/>
</dbReference>
<keyword evidence="3" id="KW-0804">Transcription</keyword>
<reference evidence="5 6" key="1">
    <citation type="submission" date="2009-01" db="EMBL/GenBank/DDBJ databases">
        <title>Complete sequence of chromosome of Methylobacterium nodulans ORS 2060.</title>
        <authorList>
            <consortium name="US DOE Joint Genome Institute"/>
            <person name="Lucas S."/>
            <person name="Copeland A."/>
            <person name="Lapidus A."/>
            <person name="Glavina del Rio T."/>
            <person name="Dalin E."/>
            <person name="Tice H."/>
            <person name="Bruce D."/>
            <person name="Goodwin L."/>
            <person name="Pitluck S."/>
            <person name="Sims D."/>
            <person name="Brettin T."/>
            <person name="Detter J.C."/>
            <person name="Han C."/>
            <person name="Larimer F."/>
            <person name="Land M."/>
            <person name="Hauser L."/>
            <person name="Kyrpides N."/>
            <person name="Ivanova N."/>
            <person name="Marx C.J."/>
            <person name="Richardson P."/>
        </authorList>
    </citation>
    <scope>NUCLEOTIDE SEQUENCE [LARGE SCALE GENOMIC DNA]</scope>
    <source>
        <strain evidence="6">LMG 21967 / CNCM I-2342 / ORS 2060</strain>
    </source>
</reference>
<dbReference type="InterPro" id="IPR036693">
    <property type="entry name" value="TF_LuxR_autoind-bd_dom_sf"/>
</dbReference>
<keyword evidence="1" id="KW-0805">Transcription regulation</keyword>
<dbReference type="PANTHER" id="PTHR44688:SF16">
    <property type="entry name" value="DNA-BINDING TRANSCRIPTIONAL ACTIVATOR DEVR_DOSR"/>
    <property type="match status" value="1"/>
</dbReference>
<dbReference type="RefSeq" id="WP_015927709.1">
    <property type="nucleotide sequence ID" value="NC_011894.1"/>
</dbReference>
<dbReference type="InterPro" id="IPR016032">
    <property type="entry name" value="Sig_transdc_resp-reg_C-effctor"/>
</dbReference>
<keyword evidence="6" id="KW-1185">Reference proteome</keyword>
<dbReference type="HOGENOM" id="CLU_072786_4_1_5"/>
<sequence length="245" mass="27224">MDSVRQATFDVIGRLQAASSQTALFSELKEAGRYFGYDSFIVTGLPHRQGENLNDCSLLVGWPMEWAKRYTERRYIHVDPVIAQIRRTLDPFMWDEAPYDRSDPGPATVMNESPSFGLNQGFCVPIHRIDGREAGVSFGASRMDLSDDARAGLHLVAIYAFSAARALSAMPSNPADPERQPPRCSAREIECMRWAAAGKTGWEISEILSLSQRTVEAYLNNAARKLGVANRVHLIAEAIRHGLID</sequence>
<evidence type="ECO:0000256" key="1">
    <source>
        <dbReference type="ARBA" id="ARBA00023015"/>
    </source>
</evidence>
<dbReference type="Pfam" id="PF00196">
    <property type="entry name" value="GerE"/>
    <property type="match status" value="1"/>
</dbReference>
<gene>
    <name evidence="5" type="ordered locus">Mnod_1003</name>
</gene>
<accession>B8IHX3</accession>
<dbReference type="Gene3D" id="1.10.10.10">
    <property type="entry name" value="Winged helix-like DNA-binding domain superfamily/Winged helix DNA-binding domain"/>
    <property type="match status" value="1"/>
</dbReference>
<dbReference type="Gene3D" id="3.30.450.80">
    <property type="entry name" value="Transcription factor LuxR-like, autoinducer-binding domain"/>
    <property type="match status" value="1"/>
</dbReference>
<dbReference type="CDD" id="cd06170">
    <property type="entry name" value="LuxR_C_like"/>
    <property type="match status" value="1"/>
</dbReference>